<evidence type="ECO:0000259" key="4">
    <source>
        <dbReference type="Pfam" id="PF04500"/>
    </source>
</evidence>
<dbReference type="GO" id="GO:0008270">
    <property type="term" value="F:zinc ion binding"/>
    <property type="evidence" value="ECO:0007669"/>
    <property type="project" value="UniProtKB-KW"/>
</dbReference>
<organism evidence="5 6">
    <name type="scientific">Bombyx mori</name>
    <name type="common">Silk moth</name>
    <dbReference type="NCBI Taxonomy" id="7091"/>
    <lineage>
        <taxon>Eukaryota</taxon>
        <taxon>Metazoa</taxon>
        <taxon>Ecdysozoa</taxon>
        <taxon>Arthropoda</taxon>
        <taxon>Hexapoda</taxon>
        <taxon>Insecta</taxon>
        <taxon>Pterygota</taxon>
        <taxon>Neoptera</taxon>
        <taxon>Endopterygota</taxon>
        <taxon>Lepidoptera</taxon>
        <taxon>Glossata</taxon>
        <taxon>Ditrysia</taxon>
        <taxon>Bombycoidea</taxon>
        <taxon>Bombycidae</taxon>
        <taxon>Bombycinae</taxon>
        <taxon>Bombyx</taxon>
    </lineage>
</organism>
<evidence type="ECO:0000256" key="3">
    <source>
        <dbReference type="ARBA" id="ARBA00022833"/>
    </source>
</evidence>
<evidence type="ECO:0000256" key="2">
    <source>
        <dbReference type="ARBA" id="ARBA00022771"/>
    </source>
</evidence>
<keyword evidence="6" id="KW-1185">Reference proteome</keyword>
<feature type="domain" description="FLYWCH-type" evidence="4">
    <location>
        <begin position="53"/>
        <end position="110"/>
    </location>
</feature>
<sequence>MAIHFTRKIAYRKPTRSTDRINKRETVLHVKRLHVLQEKSPTENQRGQLIELTNGKQLFMLNGYTYYKKNRLQKGHAIRWPCTKSSKCSAYLHLDEDLNLLLVSSTNHSHYPDRYLITNTGKYIKV</sequence>
<reference evidence="6" key="1">
    <citation type="journal article" date="2008" name="Insect Biochem. Mol. Biol.">
        <title>The genome of a lepidopteran model insect, the silkworm Bombyx mori.</title>
        <authorList>
            <consortium name="International Silkworm Genome Consortium"/>
        </authorList>
    </citation>
    <scope>NUCLEOTIDE SEQUENCE [LARGE SCALE GENOMIC DNA]</scope>
    <source>
        <strain evidence="6">p50T</strain>
    </source>
</reference>
<dbReference type="Pfam" id="PF04500">
    <property type="entry name" value="FLYWCH"/>
    <property type="match status" value="1"/>
</dbReference>
<dbReference type="InterPro" id="IPR007588">
    <property type="entry name" value="Znf_FLYWCH"/>
</dbReference>
<dbReference type="Gene3D" id="2.20.25.240">
    <property type="match status" value="1"/>
</dbReference>
<keyword evidence="1" id="KW-0479">Metal-binding</keyword>
<name>A0A8R2LVV9_BOMMO</name>
<dbReference type="AlphaFoldDB" id="A0A8R2LVV9"/>
<keyword evidence="3" id="KW-0862">Zinc</keyword>
<dbReference type="Proteomes" id="UP000005204">
    <property type="component" value="Unassembled WGS sequence"/>
</dbReference>
<protein>
    <recommendedName>
        <fullName evidence="4">FLYWCH-type domain-containing protein</fullName>
    </recommendedName>
</protein>
<reference evidence="5" key="2">
    <citation type="submission" date="2022-06" db="UniProtKB">
        <authorList>
            <consortium name="EnsemblMetazoa"/>
        </authorList>
    </citation>
    <scope>IDENTIFICATION</scope>
    <source>
        <strain evidence="5">p50T (Dazao)</strain>
    </source>
</reference>
<accession>A0A8R2LVV9</accession>
<keyword evidence="2" id="KW-0863">Zinc-finger</keyword>
<dbReference type="EnsemblMetazoa" id="XM_038011615.1">
    <property type="protein sequence ID" value="XP_037867543.1"/>
    <property type="gene ID" value="LOC105842256"/>
</dbReference>
<evidence type="ECO:0000256" key="1">
    <source>
        <dbReference type="ARBA" id="ARBA00022723"/>
    </source>
</evidence>
<evidence type="ECO:0000313" key="5">
    <source>
        <dbReference type="EnsemblMetazoa" id="XP_037867543.1"/>
    </source>
</evidence>
<proteinExistence type="predicted"/>
<evidence type="ECO:0000313" key="6">
    <source>
        <dbReference type="Proteomes" id="UP000005204"/>
    </source>
</evidence>